<dbReference type="PaxDb" id="35128-Thaps11747"/>
<dbReference type="KEGG" id="tps:THAPSDRAFT_11747"/>
<keyword evidence="1" id="KW-0853">WD repeat</keyword>
<proteinExistence type="predicted"/>
<dbReference type="InterPro" id="IPR050505">
    <property type="entry name" value="WDR55/POC1"/>
</dbReference>
<dbReference type="GeneID" id="7442812"/>
<keyword evidence="4" id="KW-0732">Signal</keyword>
<reference evidence="5 6" key="1">
    <citation type="journal article" date="2004" name="Science">
        <title>The genome of the diatom Thalassiosira pseudonana: ecology, evolution, and metabolism.</title>
        <authorList>
            <person name="Armbrust E.V."/>
            <person name="Berges J.A."/>
            <person name="Bowler C."/>
            <person name="Green B.R."/>
            <person name="Martinez D."/>
            <person name="Putnam N.H."/>
            <person name="Zhou S."/>
            <person name="Allen A.E."/>
            <person name="Apt K.E."/>
            <person name="Bechner M."/>
            <person name="Brzezinski M.A."/>
            <person name="Chaal B.K."/>
            <person name="Chiovitti A."/>
            <person name="Davis A.K."/>
            <person name="Demarest M.S."/>
            <person name="Detter J.C."/>
            <person name="Glavina T."/>
            <person name="Goodstein D."/>
            <person name="Hadi M.Z."/>
            <person name="Hellsten U."/>
            <person name="Hildebrand M."/>
            <person name="Jenkins B.D."/>
            <person name="Jurka J."/>
            <person name="Kapitonov V.V."/>
            <person name="Kroger N."/>
            <person name="Lau W.W."/>
            <person name="Lane T.W."/>
            <person name="Larimer F.W."/>
            <person name="Lippmeier J.C."/>
            <person name="Lucas S."/>
            <person name="Medina M."/>
            <person name="Montsant A."/>
            <person name="Obornik M."/>
            <person name="Parker M.S."/>
            <person name="Palenik B."/>
            <person name="Pazour G.J."/>
            <person name="Richardson P.M."/>
            <person name="Rynearson T.A."/>
            <person name="Saito M.A."/>
            <person name="Schwartz D.C."/>
            <person name="Thamatrakoln K."/>
            <person name="Valentin K."/>
            <person name="Vardi A."/>
            <person name="Wilkerson F.P."/>
            <person name="Rokhsar D.S."/>
        </authorList>
    </citation>
    <scope>NUCLEOTIDE SEQUENCE [LARGE SCALE GENOMIC DNA]</scope>
    <source>
        <strain evidence="5 6">CCMP1335</strain>
    </source>
</reference>
<evidence type="ECO:0000256" key="3">
    <source>
        <dbReference type="SAM" id="MobiDB-lite"/>
    </source>
</evidence>
<gene>
    <name evidence="5" type="ORF">THAPSDRAFT_11747</name>
</gene>
<keyword evidence="2" id="KW-0677">Repeat</keyword>
<dbReference type="PANTHER" id="PTHR44019:SF8">
    <property type="entry name" value="POC1 CENTRIOLAR PROTEIN HOMOLOG"/>
    <property type="match status" value="1"/>
</dbReference>
<dbReference type="HOGENOM" id="CLU_465810_0_0_1"/>
<protein>
    <submittedName>
        <fullName evidence="5">Uncharacterized protein</fullName>
    </submittedName>
</protein>
<feature type="region of interest" description="Disordered" evidence="3">
    <location>
        <begin position="47"/>
        <end position="95"/>
    </location>
</feature>
<evidence type="ECO:0000256" key="1">
    <source>
        <dbReference type="ARBA" id="ARBA00022574"/>
    </source>
</evidence>
<dbReference type="InterPro" id="IPR015943">
    <property type="entry name" value="WD40/YVTN_repeat-like_dom_sf"/>
</dbReference>
<reference evidence="5 6" key="2">
    <citation type="journal article" date="2008" name="Nature">
        <title>The Phaeodactylum genome reveals the evolutionary history of diatom genomes.</title>
        <authorList>
            <person name="Bowler C."/>
            <person name="Allen A.E."/>
            <person name="Badger J.H."/>
            <person name="Grimwood J."/>
            <person name="Jabbari K."/>
            <person name="Kuo A."/>
            <person name="Maheswari U."/>
            <person name="Martens C."/>
            <person name="Maumus F."/>
            <person name="Otillar R.P."/>
            <person name="Rayko E."/>
            <person name="Salamov A."/>
            <person name="Vandepoele K."/>
            <person name="Beszteri B."/>
            <person name="Gruber A."/>
            <person name="Heijde M."/>
            <person name="Katinka M."/>
            <person name="Mock T."/>
            <person name="Valentin K."/>
            <person name="Verret F."/>
            <person name="Berges J.A."/>
            <person name="Brownlee C."/>
            <person name="Cadoret J.P."/>
            <person name="Chiovitti A."/>
            <person name="Choi C.J."/>
            <person name="Coesel S."/>
            <person name="De Martino A."/>
            <person name="Detter J.C."/>
            <person name="Durkin C."/>
            <person name="Falciatore A."/>
            <person name="Fournet J."/>
            <person name="Haruta M."/>
            <person name="Huysman M.J."/>
            <person name="Jenkins B.D."/>
            <person name="Jiroutova K."/>
            <person name="Jorgensen R.E."/>
            <person name="Joubert Y."/>
            <person name="Kaplan A."/>
            <person name="Kroger N."/>
            <person name="Kroth P.G."/>
            <person name="La Roche J."/>
            <person name="Lindquist E."/>
            <person name="Lommer M."/>
            <person name="Martin-Jezequel V."/>
            <person name="Lopez P.J."/>
            <person name="Lucas S."/>
            <person name="Mangogna M."/>
            <person name="McGinnis K."/>
            <person name="Medlin L.K."/>
            <person name="Montsant A."/>
            <person name="Oudot-Le Secq M.P."/>
            <person name="Napoli C."/>
            <person name="Obornik M."/>
            <person name="Parker M.S."/>
            <person name="Petit J.L."/>
            <person name="Porcel B.M."/>
            <person name="Poulsen N."/>
            <person name="Robison M."/>
            <person name="Rychlewski L."/>
            <person name="Rynearson T.A."/>
            <person name="Schmutz J."/>
            <person name="Shapiro H."/>
            <person name="Siaut M."/>
            <person name="Stanley M."/>
            <person name="Sussman M.R."/>
            <person name="Taylor A.R."/>
            <person name="Vardi A."/>
            <person name="von Dassow P."/>
            <person name="Vyverman W."/>
            <person name="Willis A."/>
            <person name="Wyrwicz L.S."/>
            <person name="Rokhsar D.S."/>
            <person name="Weissenbach J."/>
            <person name="Armbrust E.V."/>
            <person name="Green B.R."/>
            <person name="Van de Peer Y."/>
            <person name="Grigoriev I.V."/>
        </authorList>
    </citation>
    <scope>NUCLEOTIDE SEQUENCE [LARGE SCALE GENOMIC DNA]</scope>
    <source>
        <strain evidence="5 6">CCMP1335</strain>
    </source>
</reference>
<dbReference type="Proteomes" id="UP000001449">
    <property type="component" value="Chromosome 22"/>
</dbReference>
<dbReference type="RefSeq" id="XP_002295012.1">
    <property type="nucleotide sequence ID" value="XM_002294976.1"/>
</dbReference>
<evidence type="ECO:0000256" key="2">
    <source>
        <dbReference type="ARBA" id="ARBA00022737"/>
    </source>
</evidence>
<dbReference type="SMART" id="SM00320">
    <property type="entry name" value="WD40"/>
    <property type="match status" value="5"/>
</dbReference>
<evidence type="ECO:0000256" key="4">
    <source>
        <dbReference type="SAM" id="SignalP"/>
    </source>
</evidence>
<dbReference type="SUPFAM" id="SSF50978">
    <property type="entry name" value="WD40 repeat-like"/>
    <property type="match status" value="1"/>
</dbReference>
<dbReference type="EMBL" id="CM000653">
    <property type="protein sequence ID" value="EED87792.1"/>
    <property type="molecule type" value="Genomic_DNA"/>
</dbReference>
<sequence>MRHTRWHDVLQSMLASAVVVASLSHQLMMSHGYTVVVSQRKRITTRIRRPPSLAFTTRRKTTTLHKSFDDNTESSSSSKSDNELETNDTSPAANFYNDFDDFFPSSKQRESPISQATDEQIKSQLQKRQEVIQQASQDLLQKWSNGQCKSYGAFTINEFLYDPTIPSKEKKDMEFDWVRRMDIGSYPRVCCGSAYGSVFVADVEANKLLGMAKGVHYCSQNADSRSSDATHLVDGLDERLKGLLYGEFDGGGVLDIAMHGTNFVASAGREGGVKLFKYIEGTNVLEYVGSVPTLVRPLPGTTPTIVTSVEFNSLGKLFVGGSDGYLRMITFPVDFFGMDYEEMKLGVENITVAVIPSSKQKQQKEEEKVQQQPPSPILSLDVCEELEMVATAHANGNVCIYSVRDDDSGDDDGYALLGMWNPFTASKGGKSHARSVAFVSNESKQWSIVVGGGNGELWLQDIHSSLVEPSTATLDGNEQPATETSNMQLFMENSVQAIKPNHNGPVIGLASRPDGLIVSIAHDGILRVTQTFPTLKALFGLAGYKVWVGSVCIDSEGKRLISDGRDDVVVVHDFSKEPEVNDEGDL</sequence>
<dbReference type="Gene3D" id="2.130.10.10">
    <property type="entry name" value="YVTN repeat-like/Quinoprotein amine dehydrogenase"/>
    <property type="match status" value="2"/>
</dbReference>
<dbReference type="OMA" id="ETRKRWN"/>
<feature type="signal peptide" evidence="4">
    <location>
        <begin position="1"/>
        <end position="21"/>
    </location>
</feature>
<dbReference type="Pfam" id="PF00400">
    <property type="entry name" value="WD40"/>
    <property type="match status" value="1"/>
</dbReference>
<dbReference type="eggNOG" id="ENOG502S79Y">
    <property type="taxonomic scope" value="Eukaryota"/>
</dbReference>
<dbReference type="InterPro" id="IPR036322">
    <property type="entry name" value="WD40_repeat_dom_sf"/>
</dbReference>
<name>B8CFF7_THAPS</name>
<evidence type="ECO:0000313" key="6">
    <source>
        <dbReference type="Proteomes" id="UP000001449"/>
    </source>
</evidence>
<dbReference type="AlphaFoldDB" id="B8CFF7"/>
<evidence type="ECO:0000313" key="5">
    <source>
        <dbReference type="EMBL" id="EED87792.1"/>
    </source>
</evidence>
<dbReference type="InParanoid" id="B8CFF7"/>
<dbReference type="PANTHER" id="PTHR44019">
    <property type="entry name" value="WD REPEAT-CONTAINING PROTEIN 55"/>
    <property type="match status" value="1"/>
</dbReference>
<feature type="chain" id="PRO_5002866560" evidence="4">
    <location>
        <begin position="22"/>
        <end position="586"/>
    </location>
</feature>
<keyword evidence="6" id="KW-1185">Reference proteome</keyword>
<dbReference type="InterPro" id="IPR001680">
    <property type="entry name" value="WD40_rpt"/>
</dbReference>
<organism evidence="5 6">
    <name type="scientific">Thalassiosira pseudonana</name>
    <name type="common">Marine diatom</name>
    <name type="synonym">Cyclotella nana</name>
    <dbReference type="NCBI Taxonomy" id="35128"/>
    <lineage>
        <taxon>Eukaryota</taxon>
        <taxon>Sar</taxon>
        <taxon>Stramenopiles</taxon>
        <taxon>Ochrophyta</taxon>
        <taxon>Bacillariophyta</taxon>
        <taxon>Coscinodiscophyceae</taxon>
        <taxon>Thalassiosirophycidae</taxon>
        <taxon>Thalassiosirales</taxon>
        <taxon>Thalassiosiraceae</taxon>
        <taxon>Thalassiosira</taxon>
    </lineage>
</organism>
<accession>B8CFF7</accession>